<dbReference type="RefSeq" id="WP_243116717.1">
    <property type="nucleotide sequence ID" value="NZ_SLWV01000045.1"/>
</dbReference>
<dbReference type="InterPro" id="IPR001920">
    <property type="entry name" value="Asp/Glu_race"/>
</dbReference>
<evidence type="ECO:0000313" key="1">
    <source>
        <dbReference type="EMBL" id="TCO68302.1"/>
    </source>
</evidence>
<accession>A0A4R2K899</accession>
<dbReference type="GO" id="GO:0016855">
    <property type="term" value="F:racemase and epimerase activity, acting on amino acids and derivatives"/>
    <property type="evidence" value="ECO:0007669"/>
    <property type="project" value="InterPro"/>
</dbReference>
<protein>
    <recommendedName>
        <fullName evidence="3">Aspartate racemase</fullName>
    </recommendedName>
</protein>
<comment type="caution">
    <text evidence="1">The sequence shown here is derived from an EMBL/GenBank/DDBJ whole genome shotgun (WGS) entry which is preliminary data.</text>
</comment>
<sequence length="55" mass="6193">MNGSLIGILAGMGPRSTAPFLDLVIDECQLQYGAKYDEEFPHMYDGIFLTYTILY</sequence>
<reference evidence="1 2" key="1">
    <citation type="submission" date="2019-03" db="EMBL/GenBank/DDBJ databases">
        <title>Genomic Encyclopedia of Type Strains, Phase IV (KMG-IV): sequencing the most valuable type-strain genomes for metagenomic binning, comparative biology and taxonomic classification.</title>
        <authorList>
            <person name="Goeker M."/>
        </authorList>
    </citation>
    <scope>NUCLEOTIDE SEQUENCE [LARGE SCALE GENOMIC DNA]</scope>
    <source>
        <strain evidence="1 2">DSM 102940</strain>
    </source>
</reference>
<name>A0A4R2K899_9FIRM</name>
<gene>
    <name evidence="1" type="ORF">EV214_14514</name>
</gene>
<keyword evidence="2" id="KW-1185">Reference proteome</keyword>
<proteinExistence type="predicted"/>
<dbReference type="AlphaFoldDB" id="A0A4R2K899"/>
<organism evidence="1 2">
    <name type="scientific">Marinisporobacter balticus</name>
    <dbReference type="NCBI Taxonomy" id="2018667"/>
    <lineage>
        <taxon>Bacteria</taxon>
        <taxon>Bacillati</taxon>
        <taxon>Bacillota</taxon>
        <taxon>Clostridia</taxon>
        <taxon>Peptostreptococcales</taxon>
        <taxon>Thermotaleaceae</taxon>
        <taxon>Marinisporobacter</taxon>
    </lineage>
</organism>
<dbReference type="Proteomes" id="UP000294919">
    <property type="component" value="Unassembled WGS sequence"/>
</dbReference>
<evidence type="ECO:0008006" key="3">
    <source>
        <dbReference type="Google" id="ProtNLM"/>
    </source>
</evidence>
<dbReference type="EMBL" id="SLWV01000045">
    <property type="protein sequence ID" value="TCO68302.1"/>
    <property type="molecule type" value="Genomic_DNA"/>
</dbReference>
<dbReference type="SUPFAM" id="SSF53681">
    <property type="entry name" value="Aspartate/glutamate racemase"/>
    <property type="match status" value="1"/>
</dbReference>
<evidence type="ECO:0000313" key="2">
    <source>
        <dbReference type="Proteomes" id="UP000294919"/>
    </source>
</evidence>